<evidence type="ECO:0000313" key="2">
    <source>
        <dbReference type="Proteomes" id="UP000629468"/>
    </source>
</evidence>
<dbReference type="AlphaFoldDB" id="A0A8H7F601"/>
<evidence type="ECO:0000313" key="1">
    <source>
        <dbReference type="EMBL" id="KAF7778513.1"/>
    </source>
</evidence>
<reference evidence="1 2" key="1">
    <citation type="journal article" name="Sci. Rep.">
        <title>Telomere-to-telomere assembled and centromere annotated genomes of the two main subspecies of the button mushroom Agaricus bisporus reveal especially polymorphic chromosome ends.</title>
        <authorList>
            <person name="Sonnenberg A.S.M."/>
            <person name="Sedaghat-Telgerd N."/>
            <person name="Lavrijssen B."/>
            <person name="Ohm R.A."/>
            <person name="Hendrickx P.M."/>
            <person name="Scholtmeijer K."/>
            <person name="Baars J.J.P."/>
            <person name="van Peer A."/>
        </authorList>
    </citation>
    <scope>NUCLEOTIDE SEQUENCE [LARGE SCALE GENOMIC DNA]</scope>
    <source>
        <strain evidence="1 2">H119_p4</strain>
    </source>
</reference>
<evidence type="ECO:0008006" key="3">
    <source>
        <dbReference type="Google" id="ProtNLM"/>
    </source>
</evidence>
<gene>
    <name evidence="1" type="ORF">Agabi119p4_2858</name>
</gene>
<proteinExistence type="predicted"/>
<sequence length="427" mass="49402">MLFPQELVNLLIEFSEGDLPTLLSLCLVSRACYHVARPLLYREVIAVSSFNRQVVVGKKLFSSVTSDSQLASYVHELTLDSDCYCRESSMSMPRLLEVLHEALHSMTKLRKLRLTFPDGCVDEFPIDPLLVDHDFQLKAFFWRDFRWYVEQQAQLGQFLALQPHIHTLEIVSGPDATPASFDVPPTACPNVETFSGNFLYYKALAPTRPITTFVWNGVSSVPMTIIDEMSAPFSKLRVLIFHEGFPNNLNLRLLTSHLNSLEVLHLSLEDTRTTFQSYQQIQSAQNFVDHLHRLTNLRIFVLTVYPPRLQFHEHTQCILAHEWFSALPHLERAYLNGESMSSDELLCWTRGDALEPRRTHMEEVYEIYRTKYALETALLKPFSDISRFKHEEHSPIGREKMSGQKDLGLSFGWWKQLLNWDIISFFD</sequence>
<comment type="caution">
    <text evidence="1">The sequence shown here is derived from an EMBL/GenBank/DDBJ whole genome shotgun (WGS) entry which is preliminary data.</text>
</comment>
<organism evidence="1 2">
    <name type="scientific">Agaricus bisporus var. burnettii</name>
    <dbReference type="NCBI Taxonomy" id="192524"/>
    <lineage>
        <taxon>Eukaryota</taxon>
        <taxon>Fungi</taxon>
        <taxon>Dikarya</taxon>
        <taxon>Basidiomycota</taxon>
        <taxon>Agaricomycotina</taxon>
        <taxon>Agaricomycetes</taxon>
        <taxon>Agaricomycetidae</taxon>
        <taxon>Agaricales</taxon>
        <taxon>Agaricineae</taxon>
        <taxon>Agaricaceae</taxon>
        <taxon>Agaricus</taxon>
    </lineage>
</organism>
<dbReference type="SUPFAM" id="SSF52047">
    <property type="entry name" value="RNI-like"/>
    <property type="match status" value="1"/>
</dbReference>
<accession>A0A8H7F601</accession>
<dbReference type="EMBL" id="JABXXO010000004">
    <property type="protein sequence ID" value="KAF7778513.1"/>
    <property type="molecule type" value="Genomic_DNA"/>
</dbReference>
<dbReference type="PROSITE" id="PS50890">
    <property type="entry name" value="PUA"/>
    <property type="match status" value="1"/>
</dbReference>
<dbReference type="Proteomes" id="UP000629468">
    <property type="component" value="Unassembled WGS sequence"/>
</dbReference>
<dbReference type="InterPro" id="IPR032675">
    <property type="entry name" value="LRR_dom_sf"/>
</dbReference>
<protein>
    <recommendedName>
        <fullName evidence="3">F-box domain-containing protein</fullName>
    </recommendedName>
</protein>
<dbReference type="Gene3D" id="3.80.10.10">
    <property type="entry name" value="Ribonuclease Inhibitor"/>
    <property type="match status" value="1"/>
</dbReference>
<name>A0A8H7F601_AGABI</name>